<evidence type="ECO:0000313" key="3">
    <source>
        <dbReference type="Proteomes" id="UP000054481"/>
    </source>
</evidence>
<sequence length="667" mass="74956">MDRCESTVRRTSRNILCWLRSYRPHSSYSKPFKLVREQSSTRKYRLLFKRLLAFVLRAHRLKPDTRHKLAGIRLRGRLVYWLDEIWNESGWEVANSDNGKPDESTVRSPEGNDRTATNATEPFEDTGSETGDETEDEEKAEDDGAGGYDEDTDVGGHGYGISADEGADDRSLGVNSKRTSHERNTQEREDHEVNGDVAVSGGRIVERLLQLVFGLSIALCTESPIDGQPDSLALVYFSGILGFSRSLDGFLPARSFTPYLSGLIYIQRLLFLEFALPFQEYPLLGVRRRPRVEQSEQLELVRKRYMVIGSQSAFEEFIRTPARRILGWLESLRIPRRYEDWGGCSVCGHGWLPCQEVVLGHRGQTPAGGAGPDGYCQNKPVVRRMVAALCAHDGQVYGKVLTKVTLELDGVHLSSEEQARRWFQGRIRLPGGGGSGDYWVSNVVIVLDQLLLAFNWERREQQAPERAIDWLEPARWGDELEVEDWARSLDWLVGKCTFCAGRGYGVAHIGHTLRRCRRGGAGQVRRGIGEMLYEEGFLPPNGCPYCQLPRDLCSRWEKSEGGSWGQMAGGRCKYDESLLCDSFVGFYGSGVERYWMDVCESVEENLVGKGEEMMGCDDEAVAAWLVQPLAVAGVEGSEMLRQVSIWGSQGLDAFVEDKEETDQVMES</sequence>
<feature type="region of interest" description="Disordered" evidence="1">
    <location>
        <begin position="92"/>
        <end position="192"/>
    </location>
</feature>
<organism evidence="2 3">
    <name type="scientific">Hirsutella minnesotensis 3608</name>
    <dbReference type="NCBI Taxonomy" id="1043627"/>
    <lineage>
        <taxon>Eukaryota</taxon>
        <taxon>Fungi</taxon>
        <taxon>Dikarya</taxon>
        <taxon>Ascomycota</taxon>
        <taxon>Pezizomycotina</taxon>
        <taxon>Sordariomycetes</taxon>
        <taxon>Hypocreomycetidae</taxon>
        <taxon>Hypocreales</taxon>
        <taxon>Ophiocordycipitaceae</taxon>
        <taxon>Hirsutella</taxon>
    </lineage>
</organism>
<gene>
    <name evidence="2" type="ORF">HIM_12612</name>
</gene>
<feature type="compositionally biased region" description="Basic and acidic residues" evidence="1">
    <location>
        <begin position="99"/>
        <end position="113"/>
    </location>
</feature>
<feature type="compositionally biased region" description="Acidic residues" evidence="1">
    <location>
        <begin position="122"/>
        <end position="153"/>
    </location>
</feature>
<keyword evidence="3" id="KW-1185">Reference proteome</keyword>
<dbReference type="Proteomes" id="UP000054481">
    <property type="component" value="Unassembled WGS sequence"/>
</dbReference>
<proteinExistence type="predicted"/>
<dbReference type="AlphaFoldDB" id="A0A0F7ZHU1"/>
<reference evidence="2 3" key="1">
    <citation type="journal article" date="2014" name="Genome Biol. Evol.">
        <title>Comparative genomics and transcriptomics analyses reveal divergent lifestyle features of nematode endoparasitic fungus Hirsutella minnesotensis.</title>
        <authorList>
            <person name="Lai Y."/>
            <person name="Liu K."/>
            <person name="Zhang X."/>
            <person name="Zhang X."/>
            <person name="Li K."/>
            <person name="Wang N."/>
            <person name="Shu C."/>
            <person name="Wu Y."/>
            <person name="Wang C."/>
            <person name="Bushley K.E."/>
            <person name="Xiang M."/>
            <person name="Liu X."/>
        </authorList>
    </citation>
    <scope>NUCLEOTIDE SEQUENCE [LARGE SCALE GENOMIC DNA]</scope>
    <source>
        <strain evidence="2 3">3608</strain>
    </source>
</reference>
<evidence type="ECO:0000256" key="1">
    <source>
        <dbReference type="SAM" id="MobiDB-lite"/>
    </source>
</evidence>
<protein>
    <submittedName>
        <fullName evidence="2">Uncharacterized protein</fullName>
    </submittedName>
</protein>
<dbReference type="EMBL" id="KQ031102">
    <property type="protein sequence ID" value="KJZ68000.1"/>
    <property type="molecule type" value="Genomic_DNA"/>
</dbReference>
<dbReference type="OrthoDB" id="4904114at2759"/>
<evidence type="ECO:0000313" key="2">
    <source>
        <dbReference type="EMBL" id="KJZ68000.1"/>
    </source>
</evidence>
<accession>A0A0F7ZHU1</accession>
<feature type="compositionally biased region" description="Basic and acidic residues" evidence="1">
    <location>
        <begin position="179"/>
        <end position="192"/>
    </location>
</feature>
<name>A0A0F7ZHU1_9HYPO</name>